<proteinExistence type="predicted"/>
<evidence type="ECO:0000256" key="1">
    <source>
        <dbReference type="SAM" id="SignalP"/>
    </source>
</evidence>
<dbReference type="Proteomes" id="UP000823865">
    <property type="component" value="Unassembled WGS sequence"/>
</dbReference>
<dbReference type="Pfam" id="PF16115">
    <property type="entry name" value="DUF4831"/>
    <property type="match status" value="1"/>
</dbReference>
<name>A0A9E2L951_9BACT</name>
<sequence>MKRRLLLYSLALLPLCGNAQTEVTPYMPGVTVEGVTYCLPKTALRFTVVAEKEVFVPGEYAKYADRYLRLKDAGSQGYTRWTIKSIKVEPYGVPDKSKIYNIALKKRTVAPMVKLTNDGILLAINTDKEVEKLSDLPKAQPAEKVLNPRNFMNQEILAAGSSAKIAELTAQEIYDIRESRNALIRGEADNTPKDGEQLKLMLDQLNQQEKALSQLFKGYTQTSTEVFSFSTTPEQEMEHAVLFRFSEKLGVLNNEDLAGEPIYIDLKSAQDLPVPVQDEKTAKKKAKMDEGVVYNVPARSFLKVYSPSKVFCDQEISMGQFGNTEILSNALFDKKNTTQVLFYQNNGGIEKLTAEEPK</sequence>
<reference evidence="2" key="2">
    <citation type="submission" date="2021-04" db="EMBL/GenBank/DDBJ databases">
        <authorList>
            <person name="Gilroy R."/>
        </authorList>
    </citation>
    <scope>NUCLEOTIDE SEQUENCE</scope>
    <source>
        <strain evidence="2">G3-2149</strain>
    </source>
</reference>
<evidence type="ECO:0000313" key="2">
    <source>
        <dbReference type="EMBL" id="MBU3854806.1"/>
    </source>
</evidence>
<dbReference type="InterPro" id="IPR032265">
    <property type="entry name" value="DUF4831"/>
</dbReference>
<gene>
    <name evidence="2" type="ORF">H9789_13530</name>
</gene>
<organism evidence="2 3">
    <name type="scientific">Candidatus Paraprevotella stercoravium</name>
    <dbReference type="NCBI Taxonomy" id="2838725"/>
    <lineage>
        <taxon>Bacteria</taxon>
        <taxon>Pseudomonadati</taxon>
        <taxon>Bacteroidota</taxon>
        <taxon>Bacteroidia</taxon>
        <taxon>Bacteroidales</taxon>
        <taxon>Prevotellaceae</taxon>
        <taxon>Paraprevotella</taxon>
    </lineage>
</organism>
<dbReference type="AlphaFoldDB" id="A0A9E2L951"/>
<evidence type="ECO:0000313" key="3">
    <source>
        <dbReference type="Proteomes" id="UP000823865"/>
    </source>
</evidence>
<feature type="chain" id="PRO_5038659324" evidence="1">
    <location>
        <begin position="22"/>
        <end position="358"/>
    </location>
</feature>
<comment type="caution">
    <text evidence="2">The sequence shown here is derived from an EMBL/GenBank/DDBJ whole genome shotgun (WGS) entry which is preliminary data.</text>
</comment>
<keyword evidence="1" id="KW-0732">Signal</keyword>
<protein>
    <submittedName>
        <fullName evidence="2">DUF4831 family protein</fullName>
    </submittedName>
</protein>
<dbReference type="EMBL" id="JAHLFU010000284">
    <property type="protein sequence ID" value="MBU3854806.1"/>
    <property type="molecule type" value="Genomic_DNA"/>
</dbReference>
<reference evidence="2" key="1">
    <citation type="journal article" date="2021" name="PeerJ">
        <title>Extensive microbial diversity within the chicken gut microbiome revealed by metagenomics and culture.</title>
        <authorList>
            <person name="Gilroy R."/>
            <person name="Ravi A."/>
            <person name="Getino M."/>
            <person name="Pursley I."/>
            <person name="Horton D.L."/>
            <person name="Alikhan N.F."/>
            <person name="Baker D."/>
            <person name="Gharbi K."/>
            <person name="Hall N."/>
            <person name="Watson M."/>
            <person name="Adriaenssens E.M."/>
            <person name="Foster-Nyarko E."/>
            <person name="Jarju S."/>
            <person name="Secka A."/>
            <person name="Antonio M."/>
            <person name="Oren A."/>
            <person name="Chaudhuri R.R."/>
            <person name="La Ragione R."/>
            <person name="Hildebrand F."/>
            <person name="Pallen M.J."/>
        </authorList>
    </citation>
    <scope>NUCLEOTIDE SEQUENCE</scope>
    <source>
        <strain evidence="2">G3-2149</strain>
    </source>
</reference>
<feature type="signal peptide" evidence="1">
    <location>
        <begin position="1"/>
        <end position="21"/>
    </location>
</feature>
<accession>A0A9E2L951</accession>